<comment type="subunit">
    <text evidence="4">Homodimer.</text>
</comment>
<dbReference type="CDD" id="cd00429">
    <property type="entry name" value="RPE"/>
    <property type="match status" value="1"/>
</dbReference>
<keyword evidence="8" id="KW-0464">Manganese</keyword>
<comment type="caution">
    <text evidence="12">The sequence shown here is derived from an EMBL/GenBank/DDBJ whole genome shotgun (WGS) entry which is preliminary data.</text>
</comment>
<dbReference type="GO" id="GO:0034700">
    <property type="term" value="F:allulose 6-phosphate 3-epimerase activity"/>
    <property type="evidence" value="ECO:0007669"/>
    <property type="project" value="UniProtKB-UniRule"/>
</dbReference>
<evidence type="ECO:0000256" key="5">
    <source>
        <dbReference type="ARBA" id="ARBA00022723"/>
    </source>
</evidence>
<dbReference type="Gene3D" id="3.20.20.70">
    <property type="entry name" value="Aldolase class I"/>
    <property type="match status" value="1"/>
</dbReference>
<evidence type="ECO:0000256" key="3">
    <source>
        <dbReference type="ARBA" id="ARBA00001954"/>
    </source>
</evidence>
<feature type="binding site" evidence="11">
    <location>
        <position position="32"/>
    </location>
    <ligand>
        <name>a divalent metal cation</name>
        <dbReference type="ChEBI" id="CHEBI:60240"/>
    </ligand>
</feature>
<proteinExistence type="inferred from homology"/>
<organism evidence="12 13">
    <name type="scientific">Peribacillus faecalis</name>
    <dbReference type="NCBI Taxonomy" id="2772559"/>
    <lineage>
        <taxon>Bacteria</taxon>
        <taxon>Bacillati</taxon>
        <taxon>Bacillota</taxon>
        <taxon>Bacilli</taxon>
        <taxon>Bacillales</taxon>
        <taxon>Bacillaceae</taxon>
        <taxon>Peribacillus</taxon>
    </lineage>
</organism>
<keyword evidence="9 11" id="KW-0413">Isomerase</keyword>
<comment type="caution">
    <text evidence="11">Lacks conserved residue(s) required for the propagation of feature annotation.</text>
</comment>
<feature type="binding site" evidence="11">
    <location>
        <position position="65"/>
    </location>
    <ligand>
        <name>substrate</name>
    </ligand>
</feature>
<comment type="pathway">
    <text evidence="11">Carbohydrate degradation; D-allose degradation.</text>
</comment>
<dbReference type="HAMAP" id="MF_02226">
    <property type="entry name" value="AlluloseP_3_epimer"/>
    <property type="match status" value="1"/>
</dbReference>
<evidence type="ECO:0000256" key="8">
    <source>
        <dbReference type="ARBA" id="ARBA00023211"/>
    </source>
</evidence>
<dbReference type="InterPro" id="IPR013785">
    <property type="entry name" value="Aldolase_TIM"/>
</dbReference>
<feature type="active site" description="Proton acceptor" evidence="11">
    <location>
        <position position="34"/>
    </location>
</feature>
<dbReference type="RefSeq" id="WP_190996706.1">
    <property type="nucleotide sequence ID" value="NZ_JACXSI010000003.1"/>
</dbReference>
<comment type="function">
    <text evidence="11">Catalyzes the reversible epimerization of D-allulose 6-phosphate to D-fructose 6-phosphate. Can also catalyze with lower efficiency the reversible epimerization of D-ribulose 5-phosphate to D-xylulose 5-phosphate.</text>
</comment>
<comment type="cofactor">
    <cofactor evidence="1">
        <name>Mn(2+)</name>
        <dbReference type="ChEBI" id="CHEBI:29035"/>
    </cofactor>
</comment>
<comment type="catalytic activity">
    <reaction evidence="11">
        <text>D-allulose 6-phosphate = keto-D-fructose 6-phosphate</text>
        <dbReference type="Rhea" id="RHEA:28426"/>
        <dbReference type="ChEBI" id="CHEBI:57579"/>
        <dbReference type="ChEBI" id="CHEBI:61519"/>
    </reaction>
</comment>
<evidence type="ECO:0000313" key="13">
    <source>
        <dbReference type="Proteomes" id="UP000602076"/>
    </source>
</evidence>
<keyword evidence="7" id="KW-0408">Iron</keyword>
<name>A0A927CTB4_9BACI</name>
<reference evidence="12" key="1">
    <citation type="submission" date="2020-09" db="EMBL/GenBank/DDBJ databases">
        <title>Bacillus faecalis sp. nov., a moderately halophilic bacterium isolated from cow faeces.</title>
        <authorList>
            <person name="Jiang L."/>
            <person name="Lee J."/>
        </authorList>
    </citation>
    <scope>NUCLEOTIDE SEQUENCE</scope>
    <source>
        <strain evidence="12">AGMB 02131</strain>
    </source>
</reference>
<evidence type="ECO:0000256" key="11">
    <source>
        <dbReference type="HAMAP-Rule" id="MF_02226"/>
    </source>
</evidence>
<keyword evidence="13" id="KW-1185">Reference proteome</keyword>
<evidence type="ECO:0000256" key="10">
    <source>
        <dbReference type="ARBA" id="ARBA00023277"/>
    </source>
</evidence>
<dbReference type="GO" id="GO:0006163">
    <property type="term" value="P:purine nucleotide metabolic process"/>
    <property type="evidence" value="ECO:0007669"/>
    <property type="project" value="UniProtKB-ARBA"/>
</dbReference>
<dbReference type="InterPro" id="IPR011060">
    <property type="entry name" value="RibuloseP-bd_barrel"/>
</dbReference>
<dbReference type="PROSITE" id="PS01086">
    <property type="entry name" value="RIBUL_P_3_EPIMER_2"/>
    <property type="match status" value="1"/>
</dbReference>
<feature type="binding site" evidence="11">
    <location>
        <position position="34"/>
    </location>
    <ligand>
        <name>a divalent metal cation</name>
        <dbReference type="ChEBI" id="CHEBI:60240"/>
    </ligand>
</feature>
<feature type="binding site" evidence="11">
    <location>
        <position position="65"/>
    </location>
    <ligand>
        <name>a divalent metal cation</name>
        <dbReference type="ChEBI" id="CHEBI:60240"/>
    </ligand>
</feature>
<comment type="cofactor">
    <cofactor evidence="11">
        <name>a divalent metal cation</name>
        <dbReference type="ChEBI" id="CHEBI:60240"/>
    </cofactor>
</comment>
<protein>
    <recommendedName>
        <fullName evidence="11">Putative D-allulose-6-phosphate 3-epimerase</fullName>
        <ecNumber evidence="11">5.1.3.-</ecNumber>
    </recommendedName>
</protein>
<accession>A0A927CTB4</accession>
<comment type="cofactor">
    <cofactor evidence="3">
        <name>Fe(2+)</name>
        <dbReference type="ChEBI" id="CHEBI:29033"/>
    </cofactor>
</comment>
<dbReference type="AlphaFoldDB" id="A0A927CTB4"/>
<feature type="binding site" evidence="11">
    <location>
        <begin position="175"/>
        <end position="177"/>
    </location>
    <ligand>
        <name>substrate</name>
    </ligand>
</feature>
<comment type="similarity">
    <text evidence="11">Belongs to the ribulose-phosphate 3-epimerase family. AlsE subfamily.</text>
</comment>
<evidence type="ECO:0000256" key="4">
    <source>
        <dbReference type="ARBA" id="ARBA00011738"/>
    </source>
</evidence>
<dbReference type="PANTHER" id="PTHR11749">
    <property type="entry name" value="RIBULOSE-5-PHOSPHATE-3-EPIMERASE"/>
    <property type="match status" value="1"/>
</dbReference>
<dbReference type="GO" id="GO:0046496">
    <property type="term" value="P:nicotinamide nucleotide metabolic process"/>
    <property type="evidence" value="ECO:0007669"/>
    <property type="project" value="UniProtKB-ARBA"/>
</dbReference>
<dbReference type="Pfam" id="PF00834">
    <property type="entry name" value="Ribul_P_3_epim"/>
    <property type="match status" value="1"/>
</dbReference>
<evidence type="ECO:0000256" key="1">
    <source>
        <dbReference type="ARBA" id="ARBA00001936"/>
    </source>
</evidence>
<feature type="active site" description="Proton donor" evidence="11">
    <location>
        <position position="175"/>
    </location>
</feature>
<keyword evidence="10 11" id="KW-0119">Carbohydrate metabolism</keyword>
<dbReference type="NCBIfam" id="NF004076">
    <property type="entry name" value="PRK05581.1-4"/>
    <property type="match status" value="1"/>
</dbReference>
<keyword evidence="6" id="KW-0862">Zinc</keyword>
<keyword evidence="5 11" id="KW-0479">Metal-binding</keyword>
<dbReference type="GO" id="GO:0046872">
    <property type="term" value="F:metal ion binding"/>
    <property type="evidence" value="ECO:0007669"/>
    <property type="project" value="UniProtKB-UniRule"/>
</dbReference>
<dbReference type="FunFam" id="3.20.20.70:FF:000191">
    <property type="entry name" value="ribulose-phosphate 3-epimerase isoform X2"/>
    <property type="match status" value="1"/>
</dbReference>
<evidence type="ECO:0000256" key="2">
    <source>
        <dbReference type="ARBA" id="ARBA00001947"/>
    </source>
</evidence>
<dbReference type="EC" id="5.1.3.-" evidence="11"/>
<dbReference type="SUPFAM" id="SSF51366">
    <property type="entry name" value="Ribulose-phoshate binding barrel"/>
    <property type="match status" value="1"/>
</dbReference>
<evidence type="ECO:0000313" key="12">
    <source>
        <dbReference type="EMBL" id="MBD3107158.1"/>
    </source>
</evidence>
<dbReference type="GO" id="GO:1901135">
    <property type="term" value="P:carbohydrate derivative metabolic process"/>
    <property type="evidence" value="ECO:0007669"/>
    <property type="project" value="UniProtKB-ARBA"/>
</dbReference>
<sequence>MKYFFSPSLMCMDLTKFSEQIESLNERADMYHVDVMDGHYVKNITLSPFFIEQLKKVATLPIDAHLMVEKPEDFIGMIIDAGAEYISLHAETIDRDAFRLIHQIKDSGRKVGIVLNPATPLSYISEYIHLIDKLTIMTVDPGFVGQSFITEMIDKIKQAKQLKEENGYHYLIEVDGSCNEKTFKCLAEAGNEVFIIGASGLFNLDEDIDEAWLKMLEIFNRETNVLQTV</sequence>
<gene>
    <name evidence="12" type="ORF">IEO70_02090</name>
</gene>
<dbReference type="GO" id="GO:0019316">
    <property type="term" value="P:D-allose catabolic process"/>
    <property type="evidence" value="ECO:0007669"/>
    <property type="project" value="UniProtKB-UniRule"/>
</dbReference>
<dbReference type="InterPro" id="IPR000056">
    <property type="entry name" value="Ribul_P_3_epim-like"/>
</dbReference>
<dbReference type="NCBIfam" id="NF007266">
    <property type="entry name" value="PRK09722.1"/>
    <property type="match status" value="1"/>
</dbReference>
<comment type="cofactor">
    <cofactor evidence="2">
        <name>Zn(2+)</name>
        <dbReference type="ChEBI" id="CHEBI:29105"/>
    </cofactor>
</comment>
<dbReference type="GO" id="GO:0006091">
    <property type="term" value="P:generation of precursor metabolites and energy"/>
    <property type="evidence" value="ECO:0007669"/>
    <property type="project" value="UniProtKB-ARBA"/>
</dbReference>
<dbReference type="EMBL" id="JACXSI010000003">
    <property type="protein sequence ID" value="MBD3107158.1"/>
    <property type="molecule type" value="Genomic_DNA"/>
</dbReference>
<dbReference type="InterPro" id="IPR043677">
    <property type="entry name" value="AlluloseP_3_epimer_AlsE"/>
</dbReference>
<evidence type="ECO:0000256" key="6">
    <source>
        <dbReference type="ARBA" id="ARBA00022833"/>
    </source>
</evidence>
<evidence type="ECO:0000256" key="9">
    <source>
        <dbReference type="ARBA" id="ARBA00023235"/>
    </source>
</evidence>
<dbReference type="Proteomes" id="UP000602076">
    <property type="component" value="Unassembled WGS sequence"/>
</dbReference>
<feature type="binding site" evidence="11">
    <location>
        <position position="175"/>
    </location>
    <ligand>
        <name>a divalent metal cation</name>
        <dbReference type="ChEBI" id="CHEBI:60240"/>
    </ligand>
</feature>
<evidence type="ECO:0000256" key="7">
    <source>
        <dbReference type="ARBA" id="ARBA00023004"/>
    </source>
</evidence>